<name>A0A316UZT9_9BASI</name>
<evidence type="ECO:0000256" key="1">
    <source>
        <dbReference type="SAM" id="MobiDB-lite"/>
    </source>
</evidence>
<evidence type="ECO:0000313" key="3">
    <source>
        <dbReference type="EMBL" id="PWN30742.1"/>
    </source>
</evidence>
<reference evidence="3 4" key="1">
    <citation type="journal article" date="2018" name="Mol. Biol. Evol.">
        <title>Broad Genomic Sampling Reveals a Smut Pathogenic Ancestry of the Fungal Clade Ustilaginomycotina.</title>
        <authorList>
            <person name="Kijpornyongpan T."/>
            <person name="Mondo S.J."/>
            <person name="Barry K."/>
            <person name="Sandor L."/>
            <person name="Lee J."/>
            <person name="Lipzen A."/>
            <person name="Pangilinan J."/>
            <person name="LaButti K."/>
            <person name="Hainaut M."/>
            <person name="Henrissat B."/>
            <person name="Grigoriev I.V."/>
            <person name="Spatafora J.W."/>
            <person name="Aime M.C."/>
        </authorList>
    </citation>
    <scope>NUCLEOTIDE SEQUENCE [LARGE SCALE GENOMIC DNA]</scope>
    <source>
        <strain evidence="3 4">MCA 5214</strain>
    </source>
</reference>
<feature type="transmembrane region" description="Helical" evidence="2">
    <location>
        <begin position="262"/>
        <end position="281"/>
    </location>
</feature>
<dbReference type="EMBL" id="KZ819662">
    <property type="protein sequence ID" value="PWN30742.1"/>
    <property type="molecule type" value="Genomic_DNA"/>
</dbReference>
<sequence>MSAEQHLDSLDEVASSSSSSLLVARRPPWTSPGWRPPTEDTLQPGSSSSWIGGGPIGGVPERNRPATPAELSALGSQVWSKAGGYPVEGLEKAKLGGGESSSHGSSSWSPSTSPGEGSSSSGSSENSSMIDPNQYDLSRTRAFTCRALSECEPCPPQTRGHPFCRPYGNRRMVACRAVYDGVSAVGGGTSGTGLSRREEQDDFTKMMRDPGGAEGIQVISAASGLRAPPGQQQNNLPQLPSDVDLIGWEACGKVVRNETRDYLEFVMILVLLALFSLQMLIRRNRQLWEKVHFEGSPSSDNGAGEGGSGRLRTGDGQRRARRTKAVRRAR</sequence>
<evidence type="ECO:0000256" key="2">
    <source>
        <dbReference type="SAM" id="Phobius"/>
    </source>
</evidence>
<dbReference type="OrthoDB" id="2525787at2759"/>
<gene>
    <name evidence="3" type="ORF">BDZ90DRAFT_277177</name>
</gene>
<protein>
    <submittedName>
        <fullName evidence="3">Uncharacterized protein</fullName>
    </submittedName>
</protein>
<organism evidence="3 4">
    <name type="scientific">Jaminaea rosea</name>
    <dbReference type="NCBI Taxonomy" id="1569628"/>
    <lineage>
        <taxon>Eukaryota</taxon>
        <taxon>Fungi</taxon>
        <taxon>Dikarya</taxon>
        <taxon>Basidiomycota</taxon>
        <taxon>Ustilaginomycotina</taxon>
        <taxon>Exobasidiomycetes</taxon>
        <taxon>Microstromatales</taxon>
        <taxon>Microstromatales incertae sedis</taxon>
        <taxon>Jaminaea</taxon>
    </lineage>
</organism>
<dbReference type="GeneID" id="37030805"/>
<keyword evidence="2" id="KW-0812">Transmembrane</keyword>
<feature type="compositionally biased region" description="Low complexity" evidence="1">
    <location>
        <begin position="12"/>
        <end position="24"/>
    </location>
</feature>
<dbReference type="AlphaFoldDB" id="A0A316UZT9"/>
<evidence type="ECO:0000313" key="4">
    <source>
        <dbReference type="Proteomes" id="UP000245884"/>
    </source>
</evidence>
<dbReference type="Proteomes" id="UP000245884">
    <property type="component" value="Unassembled WGS sequence"/>
</dbReference>
<dbReference type="RefSeq" id="XP_025365354.1">
    <property type="nucleotide sequence ID" value="XM_025508982.1"/>
</dbReference>
<feature type="region of interest" description="Disordered" evidence="1">
    <location>
        <begin position="1"/>
        <end position="71"/>
    </location>
</feature>
<feature type="region of interest" description="Disordered" evidence="1">
    <location>
        <begin position="90"/>
        <end position="132"/>
    </location>
</feature>
<keyword evidence="2" id="KW-1133">Transmembrane helix</keyword>
<keyword evidence="2" id="KW-0472">Membrane</keyword>
<feature type="compositionally biased region" description="Low complexity" evidence="1">
    <location>
        <begin position="100"/>
        <end position="128"/>
    </location>
</feature>
<accession>A0A316UZT9</accession>
<feature type="compositionally biased region" description="Basic residues" evidence="1">
    <location>
        <begin position="319"/>
        <end position="330"/>
    </location>
</feature>
<proteinExistence type="predicted"/>
<keyword evidence="4" id="KW-1185">Reference proteome</keyword>
<feature type="region of interest" description="Disordered" evidence="1">
    <location>
        <begin position="293"/>
        <end position="330"/>
    </location>
</feature>